<dbReference type="EMBL" id="NIDF01000159">
    <property type="protein sequence ID" value="TYJ52069.1"/>
    <property type="molecule type" value="Genomic_DNA"/>
</dbReference>
<evidence type="ECO:0000256" key="6">
    <source>
        <dbReference type="ARBA" id="ARBA00023128"/>
    </source>
</evidence>
<evidence type="ECO:0000256" key="4">
    <source>
        <dbReference type="ARBA" id="ARBA00022787"/>
    </source>
</evidence>
<evidence type="ECO:0000313" key="11">
    <source>
        <dbReference type="EMBL" id="TYJ52069.1"/>
    </source>
</evidence>
<dbReference type="PANTHER" id="PTHR12289">
    <property type="entry name" value="METAXIN RELATED"/>
    <property type="match status" value="1"/>
</dbReference>
<dbReference type="AlphaFoldDB" id="A0A5D3AP16"/>
<keyword evidence="7 9" id="KW-0472">Membrane</keyword>
<feature type="region of interest" description="Disordered" evidence="8">
    <location>
        <begin position="301"/>
        <end position="357"/>
    </location>
</feature>
<dbReference type="SUPFAM" id="SSF47616">
    <property type="entry name" value="GST C-terminal domain-like"/>
    <property type="match status" value="1"/>
</dbReference>
<comment type="similarity">
    <text evidence="2">Belongs to the metaxin family.</text>
</comment>
<feature type="domain" description="GST C-terminal" evidence="10">
    <location>
        <begin position="158"/>
        <end position="304"/>
    </location>
</feature>
<dbReference type="Proteomes" id="UP000322245">
    <property type="component" value="Unassembled WGS sequence"/>
</dbReference>
<feature type="compositionally biased region" description="Basic and acidic residues" evidence="8">
    <location>
        <begin position="334"/>
        <end position="357"/>
    </location>
</feature>
<evidence type="ECO:0000256" key="2">
    <source>
        <dbReference type="ARBA" id="ARBA00009170"/>
    </source>
</evidence>
<proteinExistence type="inferred from homology"/>
<keyword evidence="3" id="KW-0813">Transport</keyword>
<evidence type="ECO:0000256" key="1">
    <source>
        <dbReference type="ARBA" id="ARBA00004294"/>
    </source>
</evidence>
<keyword evidence="5" id="KW-0653">Protein transport</keyword>
<dbReference type="Pfam" id="PF17171">
    <property type="entry name" value="GST_C_6"/>
    <property type="match status" value="1"/>
</dbReference>
<sequence length="410" mass="45631">MPAPPIILHATPPLAPLPASDPESLYHIALFQLAAPAQYAVQPGDWAQNGGKLPYVTHLGQQVPSSYLPNLPGFQNPDAHLSAAEKADALSWKSYLDANILDLNHTYYSLPPNYPQTIAKAQLATLSFPQTLYIPQRIRSTIQSRLAFVGLWGLGGLNDGDAVQEDQRILEEKYITGPGGTLAPRAWTGWRSGQEAEQRRRKWGEQQLDTRIKAAFDPLARGLEGKTYFFGDTPTTPDLHLFSLLTFLLTPSQTPPPPNPLPNPLLPTLLRTTYPSLIAHHARLLAYLSLDWPSFPLSRRPRNVGGNSWGETLGRFVPGPSSSTSAFTSTTPNKPEKEKEAKKEKEKKEEKKEKTSKEKSFERGRWLWFAGAAVSMVSYLFWSGIVAYGEFDDDQEGEGEWIEVEEEVRS</sequence>
<name>A0A5D3AP16_9TREE</name>
<accession>A0A5D3AP16</accession>
<dbReference type="GO" id="GO:0015031">
    <property type="term" value="P:protein transport"/>
    <property type="evidence" value="ECO:0007669"/>
    <property type="project" value="UniProtKB-KW"/>
</dbReference>
<comment type="subcellular location">
    <subcellularLocation>
        <location evidence="1">Mitochondrion outer membrane</location>
    </subcellularLocation>
</comment>
<dbReference type="PROSITE" id="PS50405">
    <property type="entry name" value="GST_CTER"/>
    <property type="match status" value="1"/>
</dbReference>
<keyword evidence="12" id="KW-1185">Reference proteome</keyword>
<dbReference type="GO" id="GO:0001401">
    <property type="term" value="C:SAM complex"/>
    <property type="evidence" value="ECO:0007669"/>
    <property type="project" value="InterPro"/>
</dbReference>
<feature type="transmembrane region" description="Helical" evidence="9">
    <location>
        <begin position="366"/>
        <end position="388"/>
    </location>
</feature>
<evidence type="ECO:0000259" key="10">
    <source>
        <dbReference type="PROSITE" id="PS50405"/>
    </source>
</evidence>
<dbReference type="InterPro" id="IPR033468">
    <property type="entry name" value="Metaxin_GST"/>
</dbReference>
<evidence type="ECO:0000256" key="7">
    <source>
        <dbReference type="ARBA" id="ARBA00023136"/>
    </source>
</evidence>
<dbReference type="InterPro" id="IPR036282">
    <property type="entry name" value="Glutathione-S-Trfase_C_sf"/>
</dbReference>
<dbReference type="InterPro" id="IPR019564">
    <property type="entry name" value="Sam37/metaxin_N"/>
</dbReference>
<dbReference type="GO" id="GO:0007005">
    <property type="term" value="P:mitochondrion organization"/>
    <property type="evidence" value="ECO:0007669"/>
    <property type="project" value="TreeGrafter"/>
</dbReference>
<evidence type="ECO:0000256" key="9">
    <source>
        <dbReference type="SAM" id="Phobius"/>
    </source>
</evidence>
<dbReference type="InterPro" id="IPR010987">
    <property type="entry name" value="Glutathione-S-Trfase_C-like"/>
</dbReference>
<evidence type="ECO:0000256" key="3">
    <source>
        <dbReference type="ARBA" id="ARBA00022448"/>
    </source>
</evidence>
<reference evidence="11 12" key="1">
    <citation type="submission" date="2017-05" db="EMBL/GenBank/DDBJ databases">
        <title>The Genome Sequence of Tsuchiyaea wingfieldii DSM 27421.</title>
        <authorList>
            <person name="Cuomo C."/>
            <person name="Passer A."/>
            <person name="Billmyre B."/>
            <person name="Heitman J."/>
        </authorList>
    </citation>
    <scope>NUCLEOTIDE SEQUENCE [LARGE SCALE GENOMIC DNA]</scope>
    <source>
        <strain evidence="11 12">DSM 27421</strain>
    </source>
</reference>
<dbReference type="PANTHER" id="PTHR12289:SF41">
    <property type="entry name" value="FAILED AXON CONNECTIONS-RELATED"/>
    <property type="match status" value="1"/>
</dbReference>
<keyword evidence="6" id="KW-0496">Mitochondrion</keyword>
<evidence type="ECO:0000256" key="5">
    <source>
        <dbReference type="ARBA" id="ARBA00022927"/>
    </source>
</evidence>
<evidence type="ECO:0000313" key="12">
    <source>
        <dbReference type="Proteomes" id="UP000322245"/>
    </source>
</evidence>
<evidence type="ECO:0000256" key="8">
    <source>
        <dbReference type="SAM" id="MobiDB-lite"/>
    </source>
</evidence>
<comment type="caution">
    <text evidence="11">The sequence shown here is derived from an EMBL/GenBank/DDBJ whole genome shotgun (WGS) entry which is preliminary data.</text>
</comment>
<protein>
    <recommendedName>
        <fullName evidence="10">GST C-terminal domain-containing protein</fullName>
    </recommendedName>
</protein>
<dbReference type="InterPro" id="IPR050931">
    <property type="entry name" value="Mito_Protein_Transport_Metaxin"/>
</dbReference>
<keyword evidence="9" id="KW-0812">Transmembrane</keyword>
<organism evidence="11 12">
    <name type="scientific">Cryptococcus floricola</name>
    <dbReference type="NCBI Taxonomy" id="2591691"/>
    <lineage>
        <taxon>Eukaryota</taxon>
        <taxon>Fungi</taxon>
        <taxon>Dikarya</taxon>
        <taxon>Basidiomycota</taxon>
        <taxon>Agaricomycotina</taxon>
        <taxon>Tremellomycetes</taxon>
        <taxon>Tremellales</taxon>
        <taxon>Cryptococcaceae</taxon>
        <taxon>Cryptococcus</taxon>
    </lineage>
</organism>
<feature type="compositionally biased region" description="Low complexity" evidence="8">
    <location>
        <begin position="321"/>
        <end position="331"/>
    </location>
</feature>
<gene>
    <name evidence="11" type="ORF">B9479_007326</name>
</gene>
<keyword evidence="4" id="KW-1000">Mitochondrion outer membrane</keyword>
<keyword evidence="9" id="KW-1133">Transmembrane helix</keyword>
<dbReference type="Pfam" id="PF10568">
    <property type="entry name" value="Tom37"/>
    <property type="match status" value="1"/>
</dbReference>